<evidence type="ECO:0000313" key="11">
    <source>
        <dbReference type="Proteomes" id="UP000019486"/>
    </source>
</evidence>
<evidence type="ECO:0000259" key="7">
    <source>
        <dbReference type="PROSITE" id="PS50110"/>
    </source>
</evidence>
<keyword evidence="10" id="KW-0808">Transferase</keyword>
<dbReference type="GO" id="GO:0000155">
    <property type="term" value="F:phosphorelay sensor kinase activity"/>
    <property type="evidence" value="ECO:0007669"/>
    <property type="project" value="InterPro"/>
</dbReference>
<dbReference type="InterPro" id="IPR001789">
    <property type="entry name" value="Sig_transdc_resp-reg_receiver"/>
</dbReference>
<dbReference type="Pfam" id="PF13426">
    <property type="entry name" value="PAS_9"/>
    <property type="match status" value="1"/>
</dbReference>
<feature type="compositionally biased region" description="Low complexity" evidence="5">
    <location>
        <begin position="395"/>
        <end position="411"/>
    </location>
</feature>
<evidence type="ECO:0000259" key="8">
    <source>
        <dbReference type="PROSITE" id="PS50112"/>
    </source>
</evidence>
<dbReference type="InterPro" id="IPR000014">
    <property type="entry name" value="PAS"/>
</dbReference>
<dbReference type="Gene3D" id="3.40.50.2300">
    <property type="match status" value="1"/>
</dbReference>
<dbReference type="InterPro" id="IPR001610">
    <property type="entry name" value="PAC"/>
</dbReference>
<dbReference type="NCBIfam" id="TIGR00229">
    <property type="entry name" value="sensory_box"/>
    <property type="match status" value="1"/>
</dbReference>
<dbReference type="PROSITE" id="PS50109">
    <property type="entry name" value="HIS_KIN"/>
    <property type="match status" value="1"/>
</dbReference>
<dbReference type="PROSITE" id="PS50113">
    <property type="entry name" value="PAC"/>
    <property type="match status" value="1"/>
</dbReference>
<feature type="compositionally biased region" description="Polar residues" evidence="5">
    <location>
        <begin position="1"/>
        <end position="11"/>
    </location>
</feature>
<dbReference type="InterPro" id="IPR003594">
    <property type="entry name" value="HATPase_dom"/>
</dbReference>
<dbReference type="InterPro" id="IPR005467">
    <property type="entry name" value="His_kinase_dom"/>
</dbReference>
<keyword evidence="10" id="KW-0418">Kinase</keyword>
<name>W9H449_9PROT</name>
<evidence type="ECO:0000256" key="3">
    <source>
        <dbReference type="ARBA" id="ARBA00022553"/>
    </source>
</evidence>
<keyword evidence="11" id="KW-1185">Reference proteome</keyword>
<dbReference type="PROSITE" id="PS50112">
    <property type="entry name" value="PAS"/>
    <property type="match status" value="1"/>
</dbReference>
<dbReference type="InterPro" id="IPR011006">
    <property type="entry name" value="CheY-like_superfamily"/>
</dbReference>
<dbReference type="CDD" id="cd00082">
    <property type="entry name" value="HisKA"/>
    <property type="match status" value="1"/>
</dbReference>
<dbReference type="EC" id="2.7.13.3" evidence="2"/>
<proteinExistence type="predicted"/>
<comment type="catalytic activity">
    <reaction evidence="1">
        <text>ATP + protein L-histidine = ADP + protein N-phospho-L-histidine.</text>
        <dbReference type="EC" id="2.7.13.3"/>
    </reaction>
</comment>
<dbReference type="Gene3D" id="3.30.565.10">
    <property type="entry name" value="Histidine kinase-like ATPase, C-terminal domain"/>
    <property type="match status" value="1"/>
</dbReference>
<feature type="region of interest" description="Disordered" evidence="5">
    <location>
        <begin position="395"/>
        <end position="417"/>
    </location>
</feature>
<feature type="domain" description="Histidine kinase" evidence="6">
    <location>
        <begin position="172"/>
        <end position="392"/>
    </location>
</feature>
<dbReference type="PROSITE" id="PS50110">
    <property type="entry name" value="RESPONSE_REGULATORY"/>
    <property type="match status" value="1"/>
</dbReference>
<evidence type="ECO:0000256" key="5">
    <source>
        <dbReference type="SAM" id="MobiDB-lite"/>
    </source>
</evidence>
<dbReference type="Proteomes" id="UP000019486">
    <property type="component" value="Unassembled WGS sequence"/>
</dbReference>
<comment type="caution">
    <text evidence="10">The sequence shown here is derived from an EMBL/GenBank/DDBJ whole genome shotgun (WGS) entry which is preliminary data.</text>
</comment>
<evidence type="ECO:0000259" key="9">
    <source>
        <dbReference type="PROSITE" id="PS50113"/>
    </source>
</evidence>
<dbReference type="InterPro" id="IPR000700">
    <property type="entry name" value="PAS-assoc_C"/>
</dbReference>
<dbReference type="Gene3D" id="1.10.287.130">
    <property type="match status" value="1"/>
</dbReference>
<sequence length="559" mass="60781">MPDHSSFSPTGSHGIRHWQEGTVSEPGLDQRGNVFFAAIEMTRMPMILTDPNLPDNPIVFANRAFQDLTGYEEEEIAGRNCRFLQGANTDRETVRELREAVVARTAIQTEILNYKRDGTPFWNALYMGPVFDQDGKLLYFFASQLDITKRRGSEAAFRQAQKMEAIGQLTAGLAHDFNNLLQVVAGNLELLESHVEGEKPVRLLDTASRAVERGARLTKQLLAFARKTRLEPKPTNLNSLIIEFGDMLSSTVGGSVDIQFNLKPRTPPCLVDPVHLEMALLNVVINARDAMPKGGTVTIKTAPLRLNGDAGSHHLPPGDYVALAITDEGEGMPPHVVERAMEPFFTTKETGKGTGLGLAMVHGFVQQSLGKLEIDSELGRGTTVRMLFPAGASPDAATAAPKPAPVPSTVARPQPVEPRGSVAQTILVVEDSEDVLVLAREYLTALGYAVLTAGNADEALQVLSAENTRIDLLFTDLIMPGGMNGLALAERVRAMHPDLPVLFTTGYNEDLVTDGQRAAGMDLIGKPYRRTELADRVNAALNRPKIRRAPHLGIGHKEG</sequence>
<dbReference type="PANTHER" id="PTHR43065:SF42">
    <property type="entry name" value="TWO-COMPONENT SENSOR PPRA"/>
    <property type="match status" value="1"/>
</dbReference>
<dbReference type="Pfam" id="PF00512">
    <property type="entry name" value="HisKA"/>
    <property type="match status" value="1"/>
</dbReference>
<feature type="modified residue" description="4-aspartylphosphate" evidence="4">
    <location>
        <position position="476"/>
    </location>
</feature>
<accession>W9H449</accession>
<protein>
    <recommendedName>
        <fullName evidence="2">histidine kinase</fullName>
        <ecNumber evidence="2">2.7.13.3</ecNumber>
    </recommendedName>
</protein>
<dbReference type="SMART" id="SM00448">
    <property type="entry name" value="REC"/>
    <property type="match status" value="1"/>
</dbReference>
<dbReference type="SMART" id="SM00388">
    <property type="entry name" value="HisKA"/>
    <property type="match status" value="1"/>
</dbReference>
<dbReference type="SMART" id="SM00086">
    <property type="entry name" value="PAC"/>
    <property type="match status" value="1"/>
</dbReference>
<evidence type="ECO:0000259" key="6">
    <source>
        <dbReference type="PROSITE" id="PS50109"/>
    </source>
</evidence>
<dbReference type="Pfam" id="PF00072">
    <property type="entry name" value="Response_reg"/>
    <property type="match status" value="1"/>
</dbReference>
<dbReference type="SMART" id="SM00387">
    <property type="entry name" value="HATPase_c"/>
    <property type="match status" value="1"/>
</dbReference>
<dbReference type="InterPro" id="IPR036890">
    <property type="entry name" value="HATPase_C_sf"/>
</dbReference>
<feature type="domain" description="PAC" evidence="9">
    <location>
        <begin position="105"/>
        <end position="159"/>
    </location>
</feature>
<dbReference type="STRING" id="1385369.N825_05515"/>
<dbReference type="InterPro" id="IPR004358">
    <property type="entry name" value="Sig_transdc_His_kin-like_C"/>
</dbReference>
<dbReference type="CDD" id="cd00130">
    <property type="entry name" value="PAS"/>
    <property type="match status" value="1"/>
</dbReference>
<dbReference type="AlphaFoldDB" id="W9H449"/>
<gene>
    <name evidence="10" type="ORF">N825_05515</name>
</gene>
<dbReference type="SUPFAM" id="SSF47384">
    <property type="entry name" value="Homodimeric domain of signal transducing histidine kinase"/>
    <property type="match status" value="1"/>
</dbReference>
<evidence type="ECO:0000313" key="10">
    <source>
        <dbReference type="EMBL" id="EWY39556.1"/>
    </source>
</evidence>
<dbReference type="InterPro" id="IPR003661">
    <property type="entry name" value="HisK_dim/P_dom"/>
</dbReference>
<dbReference type="OrthoDB" id="9796100at2"/>
<evidence type="ECO:0000256" key="1">
    <source>
        <dbReference type="ARBA" id="ARBA00000085"/>
    </source>
</evidence>
<feature type="domain" description="PAS" evidence="8">
    <location>
        <begin position="31"/>
        <end position="105"/>
    </location>
</feature>
<evidence type="ECO:0000256" key="4">
    <source>
        <dbReference type="PROSITE-ProRule" id="PRU00169"/>
    </source>
</evidence>
<dbReference type="SUPFAM" id="SSF55874">
    <property type="entry name" value="ATPase domain of HSP90 chaperone/DNA topoisomerase II/histidine kinase"/>
    <property type="match status" value="1"/>
</dbReference>
<dbReference type="EMBL" id="AVFL01000011">
    <property type="protein sequence ID" value="EWY39556.1"/>
    <property type="molecule type" value="Genomic_DNA"/>
</dbReference>
<organism evidence="10 11">
    <name type="scientific">Skermanella stibiiresistens SB22</name>
    <dbReference type="NCBI Taxonomy" id="1385369"/>
    <lineage>
        <taxon>Bacteria</taxon>
        <taxon>Pseudomonadati</taxon>
        <taxon>Pseudomonadota</taxon>
        <taxon>Alphaproteobacteria</taxon>
        <taxon>Rhodospirillales</taxon>
        <taxon>Azospirillaceae</taxon>
        <taxon>Skermanella</taxon>
    </lineage>
</organism>
<dbReference type="NCBIfam" id="NF010076">
    <property type="entry name" value="PRK13557.1"/>
    <property type="match status" value="1"/>
</dbReference>
<feature type="region of interest" description="Disordered" evidence="5">
    <location>
        <begin position="1"/>
        <end position="26"/>
    </location>
</feature>
<feature type="domain" description="Response regulatory" evidence="7">
    <location>
        <begin position="425"/>
        <end position="541"/>
    </location>
</feature>
<dbReference type="CDD" id="cd18161">
    <property type="entry name" value="REC_hyHK_blue-like"/>
    <property type="match status" value="1"/>
</dbReference>
<dbReference type="SUPFAM" id="SSF55785">
    <property type="entry name" value="PYP-like sensor domain (PAS domain)"/>
    <property type="match status" value="1"/>
</dbReference>
<dbReference type="PATRIC" id="fig|1385369.3.peg.3311"/>
<dbReference type="SUPFAM" id="SSF52172">
    <property type="entry name" value="CheY-like"/>
    <property type="match status" value="1"/>
</dbReference>
<reference evidence="10 11" key="1">
    <citation type="submission" date="2013-08" db="EMBL/GenBank/DDBJ databases">
        <title>The genome sequence of Skermanella stibiiresistens.</title>
        <authorList>
            <person name="Zhu W."/>
            <person name="Wang G."/>
        </authorList>
    </citation>
    <scope>NUCLEOTIDE SEQUENCE [LARGE SCALE GENOMIC DNA]</scope>
    <source>
        <strain evidence="10 11">SB22</strain>
    </source>
</reference>
<dbReference type="InterPro" id="IPR036097">
    <property type="entry name" value="HisK_dim/P_sf"/>
</dbReference>
<keyword evidence="3 4" id="KW-0597">Phosphoprotein</keyword>
<dbReference type="InterPro" id="IPR035965">
    <property type="entry name" value="PAS-like_dom_sf"/>
</dbReference>
<evidence type="ECO:0000256" key="2">
    <source>
        <dbReference type="ARBA" id="ARBA00012438"/>
    </source>
</evidence>
<dbReference type="PANTHER" id="PTHR43065">
    <property type="entry name" value="SENSOR HISTIDINE KINASE"/>
    <property type="match status" value="1"/>
</dbReference>
<dbReference type="Pfam" id="PF02518">
    <property type="entry name" value="HATPase_c"/>
    <property type="match status" value="1"/>
</dbReference>
<dbReference type="PRINTS" id="PR00344">
    <property type="entry name" value="BCTRLSENSOR"/>
</dbReference>
<dbReference type="Gene3D" id="3.30.450.20">
    <property type="entry name" value="PAS domain"/>
    <property type="match status" value="1"/>
</dbReference>